<dbReference type="RefSeq" id="WP_369713541.1">
    <property type="nucleotide sequence ID" value="NZ_CP165646.1"/>
</dbReference>
<dbReference type="KEGG" id="lmes:AB8B23_04020"/>
<reference evidence="1" key="1">
    <citation type="submission" date="2024-07" db="EMBL/GenBank/DDBJ databases">
        <authorList>
            <person name="Li X.-J."/>
            <person name="Wang X."/>
        </authorList>
    </citation>
    <scope>NUCLEOTIDE SEQUENCE</scope>
    <source>
        <strain evidence="1">HSP-342</strain>
    </source>
</reference>
<name>A0AB39VDI8_9FUSO</name>
<dbReference type="EMBL" id="CP165646">
    <property type="protein sequence ID" value="XDU65328.1"/>
    <property type="molecule type" value="Genomic_DNA"/>
</dbReference>
<gene>
    <name evidence="1" type="ORF">AB8B23_04020</name>
</gene>
<evidence type="ECO:0000313" key="1">
    <source>
        <dbReference type="EMBL" id="XDU65328.1"/>
    </source>
</evidence>
<protein>
    <submittedName>
        <fullName evidence="1">Uncharacterized protein</fullName>
    </submittedName>
</protein>
<dbReference type="AlphaFoldDB" id="A0AB39VDI8"/>
<proteinExistence type="predicted"/>
<organism evidence="1">
    <name type="scientific">Leptotrichia mesophila</name>
    <dbReference type="NCBI Taxonomy" id="3239303"/>
    <lineage>
        <taxon>Bacteria</taxon>
        <taxon>Fusobacteriati</taxon>
        <taxon>Fusobacteriota</taxon>
        <taxon>Fusobacteriia</taxon>
        <taxon>Fusobacteriales</taxon>
        <taxon>Leptotrichiaceae</taxon>
        <taxon>Leptotrichia</taxon>
    </lineage>
</organism>
<accession>A0AB39VDI8</accession>
<sequence length="200" mass="24306">MLEIMEDEEERWIEIVDDKLLGFLYNISDDVLKFVWKEKGIEILGKYFDENQSNYLDEFAEGFFENIEDVGFDEIIYEVIGETKKEWLTEKFLSQNKYRNFIHISLFTCPDEIRNLDDEILWKSSELDLEDRELVENIRKKMEENFKIGKKYVSYKNELEKLEKSEINNEIIEAKKQKIIKFLEKNRKIGMEYLRYLKFS</sequence>